<evidence type="ECO:0000313" key="5">
    <source>
        <dbReference type="Proteomes" id="UP000031594"/>
    </source>
</evidence>
<dbReference type="Proteomes" id="UP000315925">
    <property type="component" value="Chromosome"/>
</dbReference>
<evidence type="ECO:0000313" key="4">
    <source>
        <dbReference type="EMBL" id="QDQ42622.1"/>
    </source>
</evidence>
<sequence length="74" mass="7932">MNINDIIAFLVSSIGTLVGFIVLFLLFGGWILALVGATVFSSFLGASPSEKKIKEQKKEPLPLKEGMGSSFSLK</sequence>
<keyword evidence="5" id="KW-1185">Reference proteome</keyword>
<organism evidence="4 6">
    <name type="scientific">Methylacidiphilum kamchatkense Kam1</name>
    <dbReference type="NCBI Taxonomy" id="1202785"/>
    <lineage>
        <taxon>Bacteria</taxon>
        <taxon>Pseudomonadati</taxon>
        <taxon>Verrucomicrobiota</taxon>
        <taxon>Methylacidiphilae</taxon>
        <taxon>Methylacidiphilales</taxon>
        <taxon>Methylacidiphilaceae</taxon>
        <taxon>Methylacidiphilum (ex Ratnadevi et al. 2023)</taxon>
    </lineage>
</organism>
<evidence type="ECO:0000256" key="1">
    <source>
        <dbReference type="SAM" id="MobiDB-lite"/>
    </source>
</evidence>
<keyword evidence="2" id="KW-1133">Transmembrane helix</keyword>
<accession>A0A0C1RWT3</accession>
<dbReference type="RefSeq" id="WP_039720660.1">
    <property type="nucleotide sequence ID" value="NZ_CP037899.1"/>
</dbReference>
<dbReference type="KEGG" id="mkc:kam1_1399"/>
<reference evidence="3 5" key="1">
    <citation type="submission" date="2014-08" db="EMBL/GenBank/DDBJ databases">
        <title>Methylacidiphilum kamchatkense strain Kam1 draft genome sequence.</title>
        <authorList>
            <person name="Birkeland N.-K."/>
            <person name="Erikstad H.A."/>
        </authorList>
    </citation>
    <scope>NUCLEOTIDE SEQUENCE [LARGE SCALE GENOMIC DNA]</scope>
    <source>
        <strain evidence="3 5">Kam1</strain>
    </source>
</reference>
<reference evidence="4" key="2">
    <citation type="journal article" date="2019" name="BMC Genomics">
        <title>Complete genome sequence analysis of the thermoacidophilic verrucomicrobial methanotroph 'Candidatus Methylacidiphilum kamchatkense' strain Kam1 and comparison with its closest relatives.</title>
        <authorList>
            <person name="Kruse T."/>
            <person name="Ratnadevi C.M."/>
            <person name="Erikstad H.A."/>
            <person name="Birkeland N.K."/>
        </authorList>
    </citation>
    <scope>NUCLEOTIDE SEQUENCE</scope>
    <source>
        <strain evidence="4">Kam1</strain>
    </source>
</reference>
<dbReference type="AlphaFoldDB" id="A0A0C1RWT3"/>
<dbReference type="EMBL" id="JQNX01000001">
    <property type="protein sequence ID" value="KIE59396.1"/>
    <property type="molecule type" value="Genomic_DNA"/>
</dbReference>
<protein>
    <submittedName>
        <fullName evidence="4">Uncharacterized protein</fullName>
    </submittedName>
</protein>
<feature type="transmembrane region" description="Helical" evidence="2">
    <location>
        <begin position="7"/>
        <end position="24"/>
    </location>
</feature>
<reference evidence="6" key="3">
    <citation type="submission" date="2019-03" db="EMBL/GenBank/DDBJ databases">
        <title>Complete genome of Methylacidiphilum kamchatkense Kam1.</title>
        <authorList>
            <person name="Kruse T."/>
            <person name="Murarilal Ratnadevi C."/>
            <person name="Erikstad H.-A."/>
            <person name="Birkeland N.-K."/>
        </authorList>
    </citation>
    <scope>NUCLEOTIDE SEQUENCE [LARGE SCALE GENOMIC DNA]</scope>
    <source>
        <strain evidence="6">kam1</strain>
    </source>
</reference>
<dbReference type="EMBL" id="CP037899">
    <property type="protein sequence ID" value="QDQ42622.1"/>
    <property type="molecule type" value="Genomic_DNA"/>
</dbReference>
<feature type="compositionally biased region" description="Basic and acidic residues" evidence="1">
    <location>
        <begin position="51"/>
        <end position="62"/>
    </location>
</feature>
<dbReference type="Proteomes" id="UP000031594">
    <property type="component" value="Unassembled WGS sequence"/>
</dbReference>
<evidence type="ECO:0000313" key="6">
    <source>
        <dbReference type="Proteomes" id="UP000315925"/>
    </source>
</evidence>
<evidence type="ECO:0000256" key="2">
    <source>
        <dbReference type="SAM" id="Phobius"/>
    </source>
</evidence>
<gene>
    <name evidence="3" type="ORF">A946_01490</name>
    <name evidence="4" type="ORF">kam1_1399</name>
</gene>
<name>A0A0C1RWT3_9BACT</name>
<proteinExistence type="predicted"/>
<keyword evidence="2" id="KW-0812">Transmembrane</keyword>
<feature type="region of interest" description="Disordered" evidence="1">
    <location>
        <begin position="51"/>
        <end position="74"/>
    </location>
</feature>
<evidence type="ECO:0000313" key="3">
    <source>
        <dbReference type="EMBL" id="KIE59396.1"/>
    </source>
</evidence>
<keyword evidence="2" id="KW-0472">Membrane</keyword>